<dbReference type="InterPro" id="IPR036162">
    <property type="entry name" value="Resolvase-like_N_sf"/>
</dbReference>
<keyword evidence="3" id="KW-1185">Reference proteome</keyword>
<sequence>MTPSVMRPPAFWKPLAGWLLLPSSRWKAAGGAIAPQFAKAVALCRTTGATLLIAQLDRLARDVDFLRALQASGAKFVAADLPAGGQLTLETMLVAAEEAALVASARISTAMAAAKARGVKIGGWRGGPDPESTAGNAAKSRKADAFAQKIAPVAAQLRAEGRTLGQVAQILTERGIRTARDGSTWTAMGVLRVLNRRER</sequence>
<organism evidence="2 3">
    <name type="scientific">Pseudoroseomonas ludipueritiae</name>
    <dbReference type="NCBI Taxonomy" id="198093"/>
    <lineage>
        <taxon>Bacteria</taxon>
        <taxon>Pseudomonadati</taxon>
        <taxon>Pseudomonadota</taxon>
        <taxon>Alphaproteobacteria</taxon>
        <taxon>Acetobacterales</taxon>
        <taxon>Acetobacteraceae</taxon>
        <taxon>Pseudoroseomonas</taxon>
    </lineage>
</organism>
<dbReference type="SMART" id="SM00857">
    <property type="entry name" value="Resolvase"/>
    <property type="match status" value="1"/>
</dbReference>
<name>A0ABR7R2K5_9PROT</name>
<protein>
    <submittedName>
        <fullName evidence="2">Recombinase family protein</fullName>
    </submittedName>
</protein>
<dbReference type="Pfam" id="PF00239">
    <property type="entry name" value="Resolvase"/>
    <property type="match status" value="1"/>
</dbReference>
<evidence type="ECO:0000313" key="3">
    <source>
        <dbReference type="Proteomes" id="UP000603940"/>
    </source>
</evidence>
<dbReference type="SUPFAM" id="SSF53041">
    <property type="entry name" value="Resolvase-like"/>
    <property type="match status" value="1"/>
</dbReference>
<comment type="caution">
    <text evidence="2">The sequence shown here is derived from an EMBL/GenBank/DDBJ whole genome shotgun (WGS) entry which is preliminary data.</text>
</comment>
<evidence type="ECO:0000313" key="2">
    <source>
        <dbReference type="EMBL" id="MBC9175934.1"/>
    </source>
</evidence>
<feature type="domain" description="Resolvase/invertase-type recombinase catalytic" evidence="1">
    <location>
        <begin position="4"/>
        <end position="120"/>
    </location>
</feature>
<reference evidence="2 3" key="1">
    <citation type="journal article" date="2009" name="Int. J. Syst. Evol. Microbiol.">
        <title>Transfer of Teichococcus ludipueritiae and Muricoccus roseus to the genus Roseomonas, as Roseomonas ludipueritiae comb. nov. and Roseomonas rosea comb. nov., respectively, and emended description of the genus Roseomonas.</title>
        <authorList>
            <person name="Sanchez-Porro C."/>
            <person name="Gallego V."/>
            <person name="Busse H.J."/>
            <person name="Kampfer P."/>
            <person name="Ventosa A."/>
        </authorList>
    </citation>
    <scope>NUCLEOTIDE SEQUENCE [LARGE SCALE GENOMIC DNA]</scope>
    <source>
        <strain evidence="2 3">DSM 14915</strain>
    </source>
</reference>
<proteinExistence type="predicted"/>
<dbReference type="Gene3D" id="3.40.50.1390">
    <property type="entry name" value="Resolvase, N-terminal catalytic domain"/>
    <property type="match status" value="1"/>
</dbReference>
<dbReference type="InterPro" id="IPR006119">
    <property type="entry name" value="Resolv_N"/>
</dbReference>
<accession>A0ABR7R2K5</accession>
<gene>
    <name evidence="2" type="ORF">IBL25_03110</name>
</gene>
<dbReference type="Proteomes" id="UP000603940">
    <property type="component" value="Unassembled WGS sequence"/>
</dbReference>
<evidence type="ECO:0000259" key="1">
    <source>
        <dbReference type="SMART" id="SM00857"/>
    </source>
</evidence>
<dbReference type="EMBL" id="JACTUZ010000006">
    <property type="protein sequence ID" value="MBC9175934.1"/>
    <property type="molecule type" value="Genomic_DNA"/>
</dbReference>